<dbReference type="AlphaFoldDB" id="A0A934RPH4"/>
<name>A0A934RPH4_9BACT</name>
<dbReference type="Proteomes" id="UP000604083">
    <property type="component" value="Unassembled WGS sequence"/>
</dbReference>
<dbReference type="RefSeq" id="WP_200393048.1">
    <property type="nucleotide sequence ID" value="NZ_JAENIO010000065.1"/>
</dbReference>
<organism evidence="3 4">
    <name type="scientific">Roseibacillus ishigakijimensis</name>
    <dbReference type="NCBI Taxonomy" id="454146"/>
    <lineage>
        <taxon>Bacteria</taxon>
        <taxon>Pseudomonadati</taxon>
        <taxon>Verrucomicrobiota</taxon>
        <taxon>Verrucomicrobiia</taxon>
        <taxon>Verrucomicrobiales</taxon>
        <taxon>Verrucomicrobiaceae</taxon>
        <taxon>Roseibacillus</taxon>
    </lineage>
</organism>
<gene>
    <name evidence="3" type="ORF">JIN78_16205</name>
</gene>
<accession>A0A934RPH4</accession>
<feature type="region of interest" description="Disordered" evidence="1">
    <location>
        <begin position="1"/>
        <end position="21"/>
    </location>
</feature>
<protein>
    <submittedName>
        <fullName evidence="3">HNH endonuclease</fullName>
    </submittedName>
</protein>
<evidence type="ECO:0000313" key="4">
    <source>
        <dbReference type="Proteomes" id="UP000604083"/>
    </source>
</evidence>
<reference evidence="3" key="1">
    <citation type="submission" date="2021-01" db="EMBL/GenBank/DDBJ databases">
        <title>Modified the classification status of verrucomicrobia.</title>
        <authorList>
            <person name="Feng X."/>
        </authorList>
    </citation>
    <scope>NUCLEOTIDE SEQUENCE</scope>
    <source>
        <strain evidence="3">KCTC 12986</strain>
    </source>
</reference>
<dbReference type="PANTHER" id="PTHR35149">
    <property type="entry name" value="SLL5132 PROTEIN"/>
    <property type="match status" value="1"/>
</dbReference>
<dbReference type="PANTHER" id="PTHR35149:SF2">
    <property type="entry name" value="DUF262 DOMAIN-CONTAINING PROTEIN"/>
    <property type="match status" value="1"/>
</dbReference>
<evidence type="ECO:0000256" key="1">
    <source>
        <dbReference type="SAM" id="MobiDB-lite"/>
    </source>
</evidence>
<feature type="compositionally biased region" description="Basic residues" evidence="1">
    <location>
        <begin position="1"/>
        <end position="10"/>
    </location>
</feature>
<proteinExistence type="predicted"/>
<keyword evidence="3" id="KW-0378">Hydrolase</keyword>
<keyword evidence="3" id="KW-0540">Nuclease</keyword>
<evidence type="ECO:0000259" key="2">
    <source>
        <dbReference type="Pfam" id="PF07510"/>
    </source>
</evidence>
<sequence>MVKAWSKKLPHLNFPQNPETNWSQFSDQKHEILLFRLGNMTLLSSGQNQSLGNLPYARKREQFAQSQFVLTSKLAEENEEWTPERIDNRQRWMARQADSIWRISLLDDQQGT</sequence>
<evidence type="ECO:0000313" key="3">
    <source>
        <dbReference type="EMBL" id="MBK1835612.1"/>
    </source>
</evidence>
<dbReference type="GO" id="GO:0004519">
    <property type="term" value="F:endonuclease activity"/>
    <property type="evidence" value="ECO:0007669"/>
    <property type="project" value="UniProtKB-KW"/>
</dbReference>
<keyword evidence="3" id="KW-0255">Endonuclease</keyword>
<dbReference type="Pfam" id="PF07510">
    <property type="entry name" value="GmrSD_C"/>
    <property type="match status" value="1"/>
</dbReference>
<dbReference type="InterPro" id="IPR011089">
    <property type="entry name" value="GmrSD_C"/>
</dbReference>
<comment type="caution">
    <text evidence="3">The sequence shown here is derived from an EMBL/GenBank/DDBJ whole genome shotgun (WGS) entry which is preliminary data.</text>
</comment>
<dbReference type="EMBL" id="JAENIO010000065">
    <property type="protein sequence ID" value="MBK1835612.1"/>
    <property type="molecule type" value="Genomic_DNA"/>
</dbReference>
<feature type="domain" description="GmrSD restriction endonucleases C-terminal" evidence="2">
    <location>
        <begin position="14"/>
        <end position="95"/>
    </location>
</feature>
<keyword evidence="4" id="KW-1185">Reference proteome</keyword>